<sequence>MGVQFNHKFSNRDHQNIEYCVRTSIATHLYHAFADQLLSANSSGGSSLTSTVVSIGILPTSSSCSISLLFD</sequence>
<name>A0A4D6LDB6_VIGUN</name>
<protein>
    <submittedName>
        <fullName evidence="1">Uncharacterized protein</fullName>
    </submittedName>
</protein>
<organism evidence="1 2">
    <name type="scientific">Vigna unguiculata</name>
    <name type="common">Cowpea</name>
    <dbReference type="NCBI Taxonomy" id="3917"/>
    <lineage>
        <taxon>Eukaryota</taxon>
        <taxon>Viridiplantae</taxon>
        <taxon>Streptophyta</taxon>
        <taxon>Embryophyta</taxon>
        <taxon>Tracheophyta</taxon>
        <taxon>Spermatophyta</taxon>
        <taxon>Magnoliopsida</taxon>
        <taxon>eudicotyledons</taxon>
        <taxon>Gunneridae</taxon>
        <taxon>Pentapetalae</taxon>
        <taxon>rosids</taxon>
        <taxon>fabids</taxon>
        <taxon>Fabales</taxon>
        <taxon>Fabaceae</taxon>
        <taxon>Papilionoideae</taxon>
        <taxon>50 kb inversion clade</taxon>
        <taxon>NPAAA clade</taxon>
        <taxon>indigoferoid/millettioid clade</taxon>
        <taxon>Phaseoleae</taxon>
        <taxon>Vigna</taxon>
    </lineage>
</organism>
<reference evidence="1 2" key="1">
    <citation type="submission" date="2019-04" db="EMBL/GenBank/DDBJ databases">
        <title>An improved genome assembly and genetic linkage map for asparagus bean, Vigna unguiculata ssp. sesquipedialis.</title>
        <authorList>
            <person name="Xia Q."/>
            <person name="Zhang R."/>
            <person name="Dong Y."/>
        </authorList>
    </citation>
    <scope>NUCLEOTIDE SEQUENCE [LARGE SCALE GENOMIC DNA]</scope>
    <source>
        <tissue evidence="1">Leaf</tissue>
    </source>
</reference>
<evidence type="ECO:0000313" key="1">
    <source>
        <dbReference type="EMBL" id="QCD86490.1"/>
    </source>
</evidence>
<dbReference type="Proteomes" id="UP000501690">
    <property type="component" value="Linkage Group LG3"/>
</dbReference>
<proteinExistence type="predicted"/>
<dbReference type="EMBL" id="CP039347">
    <property type="protein sequence ID" value="QCD86490.1"/>
    <property type="molecule type" value="Genomic_DNA"/>
</dbReference>
<accession>A0A4D6LDB6</accession>
<gene>
    <name evidence="1" type="ORF">DEO72_LG3g1013</name>
</gene>
<keyword evidence="2" id="KW-1185">Reference proteome</keyword>
<dbReference type="AlphaFoldDB" id="A0A4D6LDB6"/>
<evidence type="ECO:0000313" key="2">
    <source>
        <dbReference type="Proteomes" id="UP000501690"/>
    </source>
</evidence>